<keyword evidence="5" id="KW-1185">Reference proteome</keyword>
<evidence type="ECO:0000313" key="4">
    <source>
        <dbReference type="EMBL" id="TWX71763.1"/>
    </source>
</evidence>
<proteinExistence type="predicted"/>
<reference evidence="4 5" key="1">
    <citation type="submission" date="2019-07" db="EMBL/GenBank/DDBJ databases">
        <title>Genomes of sea-ice associated Colwellia species.</title>
        <authorList>
            <person name="Bowman J.P."/>
        </authorList>
    </citation>
    <scope>NUCLEOTIDE SEQUENCE [LARGE SCALE GENOMIC DNA]</scope>
    <source>
        <strain evidence="4 5">ACAM 459</strain>
    </source>
</reference>
<protein>
    <submittedName>
        <fullName evidence="4">DUF4339 domain-containing protein</fullName>
    </submittedName>
</protein>
<organism evidence="4 5">
    <name type="scientific">Colwellia demingiae</name>
    <dbReference type="NCBI Taxonomy" id="89401"/>
    <lineage>
        <taxon>Bacteria</taxon>
        <taxon>Pseudomonadati</taxon>
        <taxon>Pseudomonadota</taxon>
        <taxon>Gammaproteobacteria</taxon>
        <taxon>Alteromonadales</taxon>
        <taxon>Colwelliaceae</taxon>
        <taxon>Colwellia</taxon>
    </lineage>
</organism>
<keyword evidence="1" id="KW-0175">Coiled coil</keyword>
<accession>A0A5C6QSW3</accession>
<feature type="coiled-coil region" evidence="1">
    <location>
        <begin position="96"/>
        <end position="141"/>
    </location>
</feature>
<dbReference type="InterPro" id="IPR025640">
    <property type="entry name" value="GYF_2"/>
</dbReference>
<dbReference type="EMBL" id="VOLT01000001">
    <property type="protein sequence ID" value="TWX71763.1"/>
    <property type="molecule type" value="Genomic_DNA"/>
</dbReference>
<dbReference type="Pfam" id="PF14237">
    <property type="entry name" value="GYF_2"/>
    <property type="match status" value="1"/>
</dbReference>
<evidence type="ECO:0000256" key="1">
    <source>
        <dbReference type="SAM" id="Coils"/>
    </source>
</evidence>
<dbReference type="Proteomes" id="UP000321822">
    <property type="component" value="Unassembled WGS sequence"/>
</dbReference>
<evidence type="ECO:0000256" key="2">
    <source>
        <dbReference type="SAM" id="MobiDB-lite"/>
    </source>
</evidence>
<feature type="region of interest" description="Disordered" evidence="2">
    <location>
        <begin position="299"/>
        <end position="319"/>
    </location>
</feature>
<name>A0A5C6QSW3_9GAMM</name>
<comment type="caution">
    <text evidence="4">The sequence shown here is derived from an EMBL/GenBank/DDBJ whole genome shotgun (WGS) entry which is preliminary data.</text>
</comment>
<dbReference type="OrthoDB" id="9779518at2"/>
<gene>
    <name evidence="4" type="ORF">ESZ36_00570</name>
</gene>
<dbReference type="RefSeq" id="WP_146782071.1">
    <property type="nucleotide sequence ID" value="NZ_VOLT01000001.1"/>
</dbReference>
<evidence type="ECO:0000259" key="3">
    <source>
        <dbReference type="Pfam" id="PF14237"/>
    </source>
</evidence>
<sequence length="319" mass="35917">MKKWFFSNNGEVTAPLDLDAAKDYLASNPNVYGWHPSFTQWKPVNCISEFADVLPATVQAPLIPKEISDKFIAKKQRLLSKLASIDDSINHSQSSLGKFEKQIESYKTLTQNLNDNVKDAIDNIEKKHKSLNRKLSQVKDAVHIAGKEMTEVVDDFDQRMSSNDIFMPSCKPSVLVMQDIISTSESEEAQISKAKLAQEKLATPHKRVETEEAKDEKSIESEKAIPKADKKIAPPDVDIQYGNRMTVDVELGNRMANDSINSMKNMMKSVFKGDHKVEKAKKPEKVEVKTVEVKTVEVNKSNDQPLSMADRLKMAQNNH</sequence>
<feature type="region of interest" description="Disordered" evidence="2">
    <location>
        <begin position="208"/>
        <end position="230"/>
    </location>
</feature>
<evidence type="ECO:0000313" key="5">
    <source>
        <dbReference type="Proteomes" id="UP000321822"/>
    </source>
</evidence>
<feature type="domain" description="GYF" evidence="3">
    <location>
        <begin position="4"/>
        <end position="50"/>
    </location>
</feature>
<dbReference type="AlphaFoldDB" id="A0A5C6QSW3"/>